<dbReference type="EMBL" id="MU250555">
    <property type="protein sequence ID" value="KAG7442014.1"/>
    <property type="molecule type" value="Genomic_DNA"/>
</dbReference>
<dbReference type="Proteomes" id="UP000812287">
    <property type="component" value="Unassembled WGS sequence"/>
</dbReference>
<protein>
    <submittedName>
        <fullName evidence="1">Uncharacterized protein</fullName>
    </submittedName>
</protein>
<dbReference type="AlphaFoldDB" id="A0A9P7VJT7"/>
<name>A0A9P7VJT7_9AGAR</name>
<keyword evidence="2" id="KW-1185">Reference proteome</keyword>
<comment type="caution">
    <text evidence="1">The sequence shown here is derived from an EMBL/GenBank/DDBJ whole genome shotgun (WGS) entry which is preliminary data.</text>
</comment>
<dbReference type="RefSeq" id="XP_043035514.1">
    <property type="nucleotide sequence ID" value="XM_043179517.1"/>
</dbReference>
<sequence>MLLSPTSSVRQTKGLCTSHMQHRSSFPIPYVTTAQSALPLHIDAILECEYDVSVIRGEMRAHKFGIADRLIRANEYCGEDFLEIRQDSNKHCDLTGAHNSSAAITAPTIYCDMSTASSQSFSSIAMAVTTIFVTSIHRLLTTIHPARGPATMAAYLTIGMLILRARMRRWELAWDRHEGQLETDVSAYGDEKKASLSGEIELALAKEAQTGDIVPVNDMGESTNTLSIEEGSWLSGKVQYYYHG</sequence>
<accession>A0A9P7VJT7</accession>
<evidence type="ECO:0000313" key="2">
    <source>
        <dbReference type="Proteomes" id="UP000812287"/>
    </source>
</evidence>
<dbReference type="GeneID" id="66101811"/>
<proteinExistence type="predicted"/>
<gene>
    <name evidence="1" type="ORF">BT62DRAFT_1079737</name>
</gene>
<reference evidence="1" key="1">
    <citation type="submission" date="2020-11" db="EMBL/GenBank/DDBJ databases">
        <title>Adaptations for nitrogen fixation in a non-lichenized fungal sporocarp promotes dispersal by wood-feeding termites.</title>
        <authorList>
            <consortium name="DOE Joint Genome Institute"/>
            <person name="Koch R.A."/>
            <person name="Yoon G."/>
            <person name="Arayal U."/>
            <person name="Lail K."/>
            <person name="Amirebrahimi M."/>
            <person name="Labutti K."/>
            <person name="Lipzen A."/>
            <person name="Riley R."/>
            <person name="Barry K."/>
            <person name="Henrissat B."/>
            <person name="Grigoriev I.V."/>
            <person name="Herr J.R."/>
            <person name="Aime M.C."/>
        </authorList>
    </citation>
    <scope>NUCLEOTIDE SEQUENCE</scope>
    <source>
        <strain evidence="1">MCA 3950</strain>
    </source>
</reference>
<evidence type="ECO:0000313" key="1">
    <source>
        <dbReference type="EMBL" id="KAG7442014.1"/>
    </source>
</evidence>
<organism evidence="1 2">
    <name type="scientific">Guyanagaster necrorhizus</name>
    <dbReference type="NCBI Taxonomy" id="856835"/>
    <lineage>
        <taxon>Eukaryota</taxon>
        <taxon>Fungi</taxon>
        <taxon>Dikarya</taxon>
        <taxon>Basidiomycota</taxon>
        <taxon>Agaricomycotina</taxon>
        <taxon>Agaricomycetes</taxon>
        <taxon>Agaricomycetidae</taxon>
        <taxon>Agaricales</taxon>
        <taxon>Marasmiineae</taxon>
        <taxon>Physalacriaceae</taxon>
        <taxon>Guyanagaster</taxon>
    </lineage>
</organism>